<dbReference type="GO" id="GO:0003700">
    <property type="term" value="F:DNA-binding transcription factor activity"/>
    <property type="evidence" value="ECO:0007669"/>
    <property type="project" value="TreeGrafter"/>
</dbReference>
<evidence type="ECO:0000313" key="6">
    <source>
        <dbReference type="Proteomes" id="UP001057991"/>
    </source>
</evidence>
<dbReference type="SMART" id="SM00354">
    <property type="entry name" value="HTH_LACI"/>
    <property type="match status" value="1"/>
</dbReference>
<feature type="domain" description="HTH lacI-type" evidence="4">
    <location>
        <begin position="7"/>
        <end position="46"/>
    </location>
</feature>
<dbReference type="Pfam" id="PF13407">
    <property type="entry name" value="Peripla_BP_4"/>
    <property type="match status" value="1"/>
</dbReference>
<reference evidence="5" key="1">
    <citation type="submission" date="2021-08" db="EMBL/GenBank/DDBJ databases">
        <authorList>
            <person name="Nwanade C."/>
            <person name="Wang M."/>
            <person name="Masoudi A."/>
            <person name="Yu Z."/>
            <person name="Liu J."/>
        </authorList>
    </citation>
    <scope>NUCLEOTIDE SEQUENCE</scope>
    <source>
        <strain evidence="5">S056</strain>
    </source>
</reference>
<dbReference type="Gene3D" id="3.40.50.2300">
    <property type="match status" value="2"/>
</dbReference>
<dbReference type="InterPro" id="IPR025997">
    <property type="entry name" value="SBP_2_dom"/>
</dbReference>
<dbReference type="InterPro" id="IPR000843">
    <property type="entry name" value="HTH_LacI"/>
</dbReference>
<dbReference type="CDD" id="cd01392">
    <property type="entry name" value="HTH_LacI"/>
    <property type="match status" value="1"/>
</dbReference>
<dbReference type="AlphaFoldDB" id="A0A9Q9HDB6"/>
<dbReference type="InterPro" id="IPR028082">
    <property type="entry name" value="Peripla_BP_I"/>
</dbReference>
<dbReference type="Pfam" id="PF00356">
    <property type="entry name" value="LacI"/>
    <property type="match status" value="1"/>
</dbReference>
<dbReference type="EMBL" id="CP080776">
    <property type="protein sequence ID" value="UWP94705.1"/>
    <property type="molecule type" value="Genomic_DNA"/>
</dbReference>
<dbReference type="GO" id="GO:0000976">
    <property type="term" value="F:transcription cis-regulatory region binding"/>
    <property type="evidence" value="ECO:0007669"/>
    <property type="project" value="TreeGrafter"/>
</dbReference>
<protein>
    <submittedName>
        <fullName evidence="5">LacI family DNA-binding transcriptional regulator</fullName>
    </submittedName>
</protein>
<dbReference type="CDD" id="cd06307">
    <property type="entry name" value="PBP1_sugar_binding"/>
    <property type="match status" value="1"/>
</dbReference>
<dbReference type="SUPFAM" id="SSF53822">
    <property type="entry name" value="Periplasmic binding protein-like I"/>
    <property type="match status" value="1"/>
</dbReference>
<dbReference type="InterPro" id="IPR010982">
    <property type="entry name" value="Lambda_DNA-bd_dom_sf"/>
</dbReference>
<dbReference type="PROSITE" id="PS50932">
    <property type="entry name" value="HTH_LACI_2"/>
    <property type="match status" value="1"/>
</dbReference>
<organism evidence="5 6">
    <name type="scientific">Aliiroseovarius crassostreae</name>
    <dbReference type="NCBI Taxonomy" id="154981"/>
    <lineage>
        <taxon>Bacteria</taxon>
        <taxon>Pseudomonadati</taxon>
        <taxon>Pseudomonadota</taxon>
        <taxon>Alphaproteobacteria</taxon>
        <taxon>Rhodobacterales</taxon>
        <taxon>Paracoccaceae</taxon>
        <taxon>Aliiroseovarius</taxon>
    </lineage>
</organism>
<keyword evidence="2 5" id="KW-0238">DNA-binding</keyword>
<accession>A0A9Q9HDB6</accession>
<evidence type="ECO:0000256" key="1">
    <source>
        <dbReference type="ARBA" id="ARBA00023015"/>
    </source>
</evidence>
<sequence>MTHRFPIKEIARHAGLGTATVDRVLNNRAHVSPQTRVRVEAALAELEAQERQLSARGRRIFVDVVVEAPQRFSRQVRAACEAVLPDLTEAVFRPRFLLQEVMEEDEILAALARIKKRGSQGVLLKARDVEAIADAVNELEAAGIPVVTLVTDISQSDRSAYVGIDNAKAGFTAAYLLANLLTEPTGTVLTSRSQEAFQGEAERFLSFRERFLALRPHYEVLEITGGAGLSTKTKRRFVAGLEKVSSVDAVYSMGGGNRAILDALKDTVRAPRHFIAHDLDADNLSLLRQGDIGFVLHHDLLHDMRQAFRAISARHGLFPPAEKSQLSDVQIITPYNIPGTAD</sequence>
<keyword evidence="1" id="KW-0805">Transcription regulation</keyword>
<gene>
    <name evidence="5" type="ORF">K3X48_10825</name>
</gene>
<evidence type="ECO:0000259" key="4">
    <source>
        <dbReference type="PROSITE" id="PS50932"/>
    </source>
</evidence>
<evidence type="ECO:0000256" key="3">
    <source>
        <dbReference type="ARBA" id="ARBA00023163"/>
    </source>
</evidence>
<dbReference type="PANTHER" id="PTHR30146">
    <property type="entry name" value="LACI-RELATED TRANSCRIPTIONAL REPRESSOR"/>
    <property type="match status" value="1"/>
</dbReference>
<dbReference type="RefSeq" id="WP_259805695.1">
    <property type="nucleotide sequence ID" value="NZ_CP080776.1"/>
</dbReference>
<evidence type="ECO:0000313" key="5">
    <source>
        <dbReference type="EMBL" id="UWP94705.1"/>
    </source>
</evidence>
<dbReference type="SUPFAM" id="SSF47413">
    <property type="entry name" value="lambda repressor-like DNA-binding domains"/>
    <property type="match status" value="1"/>
</dbReference>
<proteinExistence type="predicted"/>
<evidence type="ECO:0000256" key="2">
    <source>
        <dbReference type="ARBA" id="ARBA00023125"/>
    </source>
</evidence>
<dbReference type="Proteomes" id="UP001057991">
    <property type="component" value="Chromosome"/>
</dbReference>
<dbReference type="Gene3D" id="1.10.260.40">
    <property type="entry name" value="lambda repressor-like DNA-binding domains"/>
    <property type="match status" value="1"/>
</dbReference>
<dbReference type="PANTHER" id="PTHR30146:SF152">
    <property type="entry name" value="TRANSCRIPTIONAL REGULATORY PROTEIN"/>
    <property type="match status" value="1"/>
</dbReference>
<keyword evidence="3" id="KW-0804">Transcription</keyword>
<name>A0A9Q9HDB6_9RHOB</name>